<keyword evidence="1" id="KW-0472">Membrane</keyword>
<keyword evidence="1" id="KW-0812">Transmembrane</keyword>
<dbReference type="KEGG" id="fcr:HYN56_04765"/>
<name>A0A2S1YHP9_9FLAO</name>
<proteinExistence type="predicted"/>
<evidence type="ECO:0000313" key="2">
    <source>
        <dbReference type="EMBL" id="AWK03571.1"/>
    </source>
</evidence>
<protein>
    <submittedName>
        <fullName evidence="2">Uncharacterized protein</fullName>
    </submittedName>
</protein>
<evidence type="ECO:0000256" key="1">
    <source>
        <dbReference type="SAM" id="Phobius"/>
    </source>
</evidence>
<dbReference type="AlphaFoldDB" id="A0A2S1YHP9"/>
<dbReference type="Proteomes" id="UP000245250">
    <property type="component" value="Chromosome"/>
</dbReference>
<gene>
    <name evidence="2" type="ORF">HYN56_04765</name>
</gene>
<dbReference type="RefSeq" id="WP_109191135.1">
    <property type="nucleotide sequence ID" value="NZ_CP029255.1"/>
</dbReference>
<keyword evidence="3" id="KW-1185">Reference proteome</keyword>
<feature type="transmembrane region" description="Helical" evidence="1">
    <location>
        <begin position="22"/>
        <end position="42"/>
    </location>
</feature>
<sequence length="141" mass="16761">MSSLEKFLNVISDFNFEKLNPLYKGFFVMLFFTVFISTCSYFSNDTRISKDAYRRMFHNNFSGLIVKKYRDKHNHMSPTFKLKDSSKINGYYTAWEKAEIGDSILKKVNSRFVKIFKKDTTIVIDMNVEFKYHDTIPENEK</sequence>
<keyword evidence="1" id="KW-1133">Transmembrane helix</keyword>
<dbReference type="OrthoDB" id="1356856at2"/>
<accession>A0A2S1YHP9</accession>
<evidence type="ECO:0000313" key="3">
    <source>
        <dbReference type="Proteomes" id="UP000245250"/>
    </source>
</evidence>
<reference evidence="2 3" key="1">
    <citation type="submission" date="2018-05" db="EMBL/GenBank/DDBJ databases">
        <title>Genome sequencing of Flavobacterium sp. HYN0056.</title>
        <authorList>
            <person name="Yi H."/>
            <person name="Baek C."/>
        </authorList>
    </citation>
    <scope>NUCLEOTIDE SEQUENCE [LARGE SCALE GENOMIC DNA]</scope>
    <source>
        <strain evidence="2 3">HYN0056</strain>
    </source>
</reference>
<dbReference type="EMBL" id="CP029255">
    <property type="protein sequence ID" value="AWK03571.1"/>
    <property type="molecule type" value="Genomic_DNA"/>
</dbReference>
<organism evidence="2 3">
    <name type="scientific">Flavobacterium crocinum</name>
    <dbReference type="NCBI Taxonomy" id="2183896"/>
    <lineage>
        <taxon>Bacteria</taxon>
        <taxon>Pseudomonadati</taxon>
        <taxon>Bacteroidota</taxon>
        <taxon>Flavobacteriia</taxon>
        <taxon>Flavobacteriales</taxon>
        <taxon>Flavobacteriaceae</taxon>
        <taxon>Flavobacterium</taxon>
    </lineage>
</organism>